<evidence type="ECO:0000313" key="3">
    <source>
        <dbReference type="Proteomes" id="UP000288805"/>
    </source>
</evidence>
<comment type="caution">
    <text evidence="2">The sequence shown here is derived from an EMBL/GenBank/DDBJ whole genome shotgun (WGS) entry which is preliminary data.</text>
</comment>
<evidence type="ECO:0000313" key="2">
    <source>
        <dbReference type="EMBL" id="RVW22698.1"/>
    </source>
</evidence>
<dbReference type="AlphaFoldDB" id="A0A438CHK2"/>
<sequence>MLILAFSLAWDVVALRSCHNGSEGNSSVPCPDTEHHAEYQPMRQTSASQWPIVSCRGITSITSDSRRSGEYDGPGGSGNQALKPSSMRRYCSDYVQHIEWKQAPPARALYFDPSFLVHPLIF</sequence>
<proteinExistence type="predicted"/>
<dbReference type="EMBL" id="QGNW01002222">
    <property type="protein sequence ID" value="RVW22698.1"/>
    <property type="molecule type" value="Genomic_DNA"/>
</dbReference>
<gene>
    <name evidence="2" type="ORF">CK203_099574</name>
</gene>
<reference evidence="2 3" key="1">
    <citation type="journal article" date="2018" name="PLoS Genet.">
        <title>Population sequencing reveals clonal diversity and ancestral inbreeding in the grapevine cultivar Chardonnay.</title>
        <authorList>
            <person name="Roach M.J."/>
            <person name="Johnson D.L."/>
            <person name="Bohlmann J."/>
            <person name="van Vuuren H.J."/>
            <person name="Jones S.J."/>
            <person name="Pretorius I.S."/>
            <person name="Schmidt S.A."/>
            <person name="Borneman A.R."/>
        </authorList>
    </citation>
    <scope>NUCLEOTIDE SEQUENCE [LARGE SCALE GENOMIC DNA]</scope>
    <source>
        <strain evidence="3">cv. Chardonnay</strain>
        <tissue evidence="2">Leaf</tissue>
    </source>
</reference>
<feature type="region of interest" description="Disordered" evidence="1">
    <location>
        <begin position="22"/>
        <end position="45"/>
    </location>
</feature>
<feature type="region of interest" description="Disordered" evidence="1">
    <location>
        <begin position="61"/>
        <end position="84"/>
    </location>
</feature>
<evidence type="ECO:0000256" key="1">
    <source>
        <dbReference type="SAM" id="MobiDB-lite"/>
    </source>
</evidence>
<name>A0A438CHK2_VITVI</name>
<accession>A0A438CHK2</accession>
<dbReference type="Proteomes" id="UP000288805">
    <property type="component" value="Unassembled WGS sequence"/>
</dbReference>
<organism evidence="2 3">
    <name type="scientific">Vitis vinifera</name>
    <name type="common">Grape</name>
    <dbReference type="NCBI Taxonomy" id="29760"/>
    <lineage>
        <taxon>Eukaryota</taxon>
        <taxon>Viridiplantae</taxon>
        <taxon>Streptophyta</taxon>
        <taxon>Embryophyta</taxon>
        <taxon>Tracheophyta</taxon>
        <taxon>Spermatophyta</taxon>
        <taxon>Magnoliopsida</taxon>
        <taxon>eudicotyledons</taxon>
        <taxon>Gunneridae</taxon>
        <taxon>Pentapetalae</taxon>
        <taxon>rosids</taxon>
        <taxon>Vitales</taxon>
        <taxon>Vitaceae</taxon>
        <taxon>Viteae</taxon>
        <taxon>Vitis</taxon>
    </lineage>
</organism>
<protein>
    <submittedName>
        <fullName evidence="2">Uncharacterized protein</fullName>
    </submittedName>
</protein>